<keyword evidence="2" id="KW-0677">Repeat</keyword>
<sequence length="282" mass="31147">MATHLFDIEEEFNQPSDVAVARNGTIYVVDGVNGKIKAFSPSGKPLFTIGRPGTDPGEFAFPLGIGLDESGRVYVADSRNSRIQIFSATGDFISEIPVPALNGEKSDPTDVVADSSGKWCFVADNNNHRILQFDIATKKLINSYGKPGAEKWEFRYPFLMHLHRDKDLYIVDVINTRVQVLNTEGKFVTFVGGWGVEKGHFFRPKGITVDKNGLSYVSDSYMGVVQLFNITGTFHSVLGDPTTGKVKKFVTPVGLFIDDAMHLYVVEMLPGRISVFSLENMP</sequence>
<reference evidence="6" key="1">
    <citation type="journal article" date="2013" name="Stand. Genomic Sci.">
        <title>Complete genome sequence of Desulfocapsa sulfexigens, a marine deltaproteobacterium specialized in disproportionating inorganic sulfur compounds.</title>
        <authorList>
            <person name="Finster K.W."/>
            <person name="Kjeldsen K.U."/>
            <person name="Kube M."/>
            <person name="Reinhardt R."/>
            <person name="Mussmann M."/>
            <person name="Amann R."/>
            <person name="Schreiber L."/>
        </authorList>
    </citation>
    <scope>NUCLEOTIDE SEQUENCE [LARGE SCALE GENOMIC DNA]</scope>
    <source>
        <strain evidence="6">DSM 10523 / SB164P1</strain>
    </source>
</reference>
<feature type="repeat" description="NHL" evidence="4">
    <location>
        <begin position="11"/>
        <end position="42"/>
    </location>
</feature>
<name>M1PBJ6_DESSD</name>
<dbReference type="Proteomes" id="UP000011721">
    <property type="component" value="Chromosome"/>
</dbReference>
<evidence type="ECO:0000256" key="4">
    <source>
        <dbReference type="PROSITE-ProRule" id="PRU00504"/>
    </source>
</evidence>
<dbReference type="Gene3D" id="2.120.10.30">
    <property type="entry name" value="TolB, C-terminal domain"/>
    <property type="match status" value="2"/>
</dbReference>
<dbReference type="PROSITE" id="PS51125">
    <property type="entry name" value="NHL"/>
    <property type="match status" value="3"/>
</dbReference>
<dbReference type="GO" id="GO:0005576">
    <property type="term" value="C:extracellular region"/>
    <property type="evidence" value="ECO:0007669"/>
    <property type="project" value="TreeGrafter"/>
</dbReference>
<evidence type="ECO:0000256" key="2">
    <source>
        <dbReference type="ARBA" id="ARBA00022737"/>
    </source>
</evidence>
<proteinExistence type="predicted"/>
<evidence type="ECO:0000256" key="1">
    <source>
        <dbReference type="ARBA" id="ARBA00022729"/>
    </source>
</evidence>
<keyword evidence="6" id="KW-1185">Reference proteome</keyword>
<dbReference type="CDD" id="cd05819">
    <property type="entry name" value="NHL"/>
    <property type="match status" value="1"/>
</dbReference>
<accession>M1PBJ6</accession>
<dbReference type="EMBL" id="CP003985">
    <property type="protein sequence ID" value="AGF77140.1"/>
    <property type="molecule type" value="Genomic_DNA"/>
</dbReference>
<dbReference type="InterPro" id="IPR011042">
    <property type="entry name" value="6-blade_b-propeller_TolB-like"/>
</dbReference>
<keyword evidence="1" id="KW-0732">Signal</keyword>
<protein>
    <submittedName>
        <fullName evidence="5">NHL repeat protein</fullName>
    </submittedName>
</protein>
<evidence type="ECO:0000256" key="3">
    <source>
        <dbReference type="ARBA" id="ARBA00023180"/>
    </source>
</evidence>
<evidence type="ECO:0000313" key="6">
    <source>
        <dbReference type="Proteomes" id="UP000011721"/>
    </source>
</evidence>
<feature type="repeat" description="NHL" evidence="4">
    <location>
        <begin position="188"/>
        <end position="231"/>
    </location>
</feature>
<dbReference type="HOGENOM" id="CLU_008645_2_2_7"/>
<dbReference type="AlphaFoldDB" id="M1PBJ6"/>
<evidence type="ECO:0000313" key="5">
    <source>
        <dbReference type="EMBL" id="AGF77140.1"/>
    </source>
</evidence>
<keyword evidence="3" id="KW-0325">Glycoprotein</keyword>
<dbReference type="SUPFAM" id="SSF101898">
    <property type="entry name" value="NHL repeat"/>
    <property type="match status" value="1"/>
</dbReference>
<dbReference type="STRING" id="1167006.UWK_00559"/>
<dbReference type="Pfam" id="PF17170">
    <property type="entry name" value="DUF5128"/>
    <property type="match status" value="1"/>
</dbReference>
<gene>
    <name evidence="5" type="ordered locus">UWK_00559</name>
</gene>
<dbReference type="InterPro" id="IPR001258">
    <property type="entry name" value="NHL_repeat"/>
</dbReference>
<dbReference type="KEGG" id="dsf:UWK_00559"/>
<dbReference type="eggNOG" id="COG3391">
    <property type="taxonomic scope" value="Bacteria"/>
</dbReference>
<organism evidence="5 6">
    <name type="scientific">Desulfocapsa sulfexigens (strain DSM 10523 / SB164P1)</name>
    <dbReference type="NCBI Taxonomy" id="1167006"/>
    <lineage>
        <taxon>Bacteria</taxon>
        <taxon>Pseudomonadati</taxon>
        <taxon>Thermodesulfobacteriota</taxon>
        <taxon>Desulfobulbia</taxon>
        <taxon>Desulfobulbales</taxon>
        <taxon>Desulfocapsaceae</taxon>
        <taxon>Desulfocapsa</taxon>
    </lineage>
</organism>
<dbReference type="PANTHER" id="PTHR10680">
    <property type="entry name" value="PEPTIDYL-GLYCINE ALPHA-AMIDATING MONOOXYGENASE"/>
    <property type="match status" value="1"/>
</dbReference>
<dbReference type="PANTHER" id="PTHR10680:SF28">
    <property type="entry name" value="SMP-30_GLUCONOLACTONASE_LRE-LIKE REGION DOMAIN-CONTAINING PROTEIN"/>
    <property type="match status" value="1"/>
</dbReference>
<feature type="repeat" description="NHL" evidence="4">
    <location>
        <begin position="46"/>
        <end position="89"/>
    </location>
</feature>